<organism evidence="2 3">
    <name type="scientific">Xylophilus rhododendri</name>
    <dbReference type="NCBI Taxonomy" id="2697032"/>
    <lineage>
        <taxon>Bacteria</taxon>
        <taxon>Pseudomonadati</taxon>
        <taxon>Pseudomonadota</taxon>
        <taxon>Betaproteobacteria</taxon>
        <taxon>Burkholderiales</taxon>
        <taxon>Xylophilus</taxon>
    </lineage>
</organism>
<evidence type="ECO:0000313" key="3">
    <source>
        <dbReference type="Proteomes" id="UP000464787"/>
    </source>
</evidence>
<gene>
    <name evidence="2" type="ORF">GT347_23660</name>
</gene>
<feature type="compositionally biased region" description="Low complexity" evidence="1">
    <location>
        <begin position="1"/>
        <end position="37"/>
    </location>
</feature>
<dbReference type="AlphaFoldDB" id="A0A857J9P3"/>
<dbReference type="Proteomes" id="UP000464787">
    <property type="component" value="Chromosome"/>
</dbReference>
<accession>A0A857J9P3</accession>
<name>A0A857J9P3_9BURK</name>
<protein>
    <submittedName>
        <fullName evidence="2">Uncharacterized protein</fullName>
    </submittedName>
</protein>
<feature type="region of interest" description="Disordered" evidence="1">
    <location>
        <begin position="1"/>
        <end position="82"/>
    </location>
</feature>
<dbReference type="RefSeq" id="WP_160554524.1">
    <property type="nucleotide sequence ID" value="NZ_CP047650.1"/>
</dbReference>
<proteinExistence type="predicted"/>
<keyword evidence="3" id="KW-1185">Reference proteome</keyword>
<dbReference type="KEGG" id="xyk:GT347_23660"/>
<evidence type="ECO:0000313" key="2">
    <source>
        <dbReference type="EMBL" id="QHJ00715.1"/>
    </source>
</evidence>
<feature type="compositionally biased region" description="Polar residues" evidence="1">
    <location>
        <begin position="64"/>
        <end position="82"/>
    </location>
</feature>
<sequence length="296" mass="31254">MFPSSHQSSAASGQTQAQDTQSTASAATTTTPTTTTDRSADPGGTSSALAPLPRQDTAGPADSHASQLSRSLFTQPGPTAPSTAEIEELDRLIDRALAAKWLQEGLSKCEALDCPPDRNPSPGELARSLASSHDTLVLFLAMSREMELALMPRFVETLLRLGMIDGRHAAAAREAAVRVAQYAGLRGPGYGGGSGRSGTTWRRHYMIMPTLRLAIDPPALERALTDPGQWPAMLAISGTQGVLNDGAIAMLGRLLQDLCSDMAASGFLPAGLCTRLHEQVPAILQAARQFDRRPGT</sequence>
<dbReference type="EMBL" id="CP047650">
    <property type="protein sequence ID" value="QHJ00715.1"/>
    <property type="molecule type" value="Genomic_DNA"/>
</dbReference>
<evidence type="ECO:0000256" key="1">
    <source>
        <dbReference type="SAM" id="MobiDB-lite"/>
    </source>
</evidence>
<reference evidence="2 3" key="1">
    <citation type="submission" date="2020-01" db="EMBL/GenBank/DDBJ databases">
        <title>Genome sequencing of strain KACC 21265.</title>
        <authorList>
            <person name="Heo J."/>
            <person name="Kim S.-J."/>
            <person name="Kim J.-S."/>
            <person name="Hong S.-B."/>
            <person name="Kwon S.-W."/>
        </authorList>
    </citation>
    <scope>NUCLEOTIDE SEQUENCE [LARGE SCALE GENOMIC DNA]</scope>
    <source>
        <strain evidence="2 3">KACC 21265</strain>
    </source>
</reference>